<dbReference type="InterPro" id="IPR036249">
    <property type="entry name" value="Thioredoxin-like_sf"/>
</dbReference>
<dbReference type="InterPro" id="IPR010987">
    <property type="entry name" value="Glutathione-S-Trfase_C-like"/>
</dbReference>
<dbReference type="PROSITE" id="PS50405">
    <property type="entry name" value="GST_CTER"/>
    <property type="match status" value="1"/>
</dbReference>
<dbReference type="SFLD" id="SFLDS00019">
    <property type="entry name" value="Glutathione_Transferase_(cytos"/>
    <property type="match status" value="1"/>
</dbReference>
<dbReference type="InterPro" id="IPR004045">
    <property type="entry name" value="Glutathione_S-Trfase_N"/>
</dbReference>
<evidence type="ECO:0000313" key="4">
    <source>
        <dbReference type="EMBL" id="BCQ33434.1"/>
    </source>
</evidence>
<evidence type="ECO:0000259" key="2">
    <source>
        <dbReference type="PROSITE" id="PS50404"/>
    </source>
</evidence>
<gene>
    <name evidence="4" type="ORF">ERHA53_07770</name>
</gene>
<dbReference type="SFLD" id="SFLDG00358">
    <property type="entry name" value="Main_(cytGST)"/>
    <property type="match status" value="1"/>
</dbReference>
<dbReference type="GeneID" id="99865080"/>
<dbReference type="Gene3D" id="3.40.30.10">
    <property type="entry name" value="Glutaredoxin"/>
    <property type="match status" value="1"/>
</dbReference>
<dbReference type="PANTHER" id="PTHR42673">
    <property type="entry name" value="MALEYLACETOACETATE ISOMERASE"/>
    <property type="match status" value="1"/>
</dbReference>
<dbReference type="SUPFAM" id="SSF52833">
    <property type="entry name" value="Thioredoxin-like"/>
    <property type="match status" value="1"/>
</dbReference>
<dbReference type="SUPFAM" id="SSF47616">
    <property type="entry name" value="GST C-terminal domain-like"/>
    <property type="match status" value="1"/>
</dbReference>
<organism evidence="4 5">
    <name type="scientific">Erwinia rhapontici</name>
    <name type="common">Pectobacterium rhapontici</name>
    <dbReference type="NCBI Taxonomy" id="55212"/>
    <lineage>
        <taxon>Bacteria</taxon>
        <taxon>Pseudomonadati</taxon>
        <taxon>Pseudomonadota</taxon>
        <taxon>Gammaproteobacteria</taxon>
        <taxon>Enterobacterales</taxon>
        <taxon>Erwiniaceae</taxon>
        <taxon>Erwinia</taxon>
    </lineage>
</organism>
<dbReference type="PROSITE" id="PS50404">
    <property type="entry name" value="GST_NTER"/>
    <property type="match status" value="1"/>
</dbReference>
<dbReference type="InterPro" id="IPR036282">
    <property type="entry name" value="Glutathione-S-Trfase_C_sf"/>
</dbReference>
<protein>
    <submittedName>
        <fullName evidence="4">Maleylacetoacetate isomerase</fullName>
    </submittedName>
</protein>
<evidence type="ECO:0000259" key="3">
    <source>
        <dbReference type="PROSITE" id="PS50405"/>
    </source>
</evidence>
<feature type="domain" description="GST N-terminal" evidence="2">
    <location>
        <begin position="1"/>
        <end position="80"/>
    </location>
</feature>
<dbReference type="EMBL" id="AP024329">
    <property type="protein sequence ID" value="BCQ33434.1"/>
    <property type="molecule type" value="Genomic_DNA"/>
</dbReference>
<evidence type="ECO:0000256" key="1">
    <source>
        <dbReference type="ARBA" id="ARBA00010007"/>
    </source>
</evidence>
<dbReference type="RefSeq" id="WP_133843610.1">
    <property type="nucleotide sequence ID" value="NZ_AP024329.1"/>
</dbReference>
<dbReference type="Gene3D" id="1.20.1050.10">
    <property type="match status" value="1"/>
</dbReference>
<dbReference type="NCBIfam" id="TIGR01262">
    <property type="entry name" value="maiA"/>
    <property type="match status" value="1"/>
</dbReference>
<dbReference type="InterPro" id="IPR005955">
    <property type="entry name" value="GST_Zeta"/>
</dbReference>
<accession>A0ABM7MW78</accession>
<evidence type="ECO:0000313" key="5">
    <source>
        <dbReference type="Proteomes" id="UP000677515"/>
    </source>
</evidence>
<keyword evidence="4" id="KW-0413">Isomerase</keyword>
<proteinExistence type="inferred from homology"/>
<reference evidence="4 5" key="1">
    <citation type="submission" date="2021-01" db="EMBL/GenBank/DDBJ databases">
        <title>Complete genome sequence of Erwinia rhapontici MAFF 311153.</title>
        <authorList>
            <person name="Morohoshi T."/>
            <person name="Someya N."/>
        </authorList>
    </citation>
    <scope>NUCLEOTIDE SEQUENCE [LARGE SCALE GENOMIC DNA]</scope>
    <source>
        <strain evidence="4 5">MAFF 311153</strain>
    </source>
</reference>
<keyword evidence="5" id="KW-1185">Reference proteome</keyword>
<dbReference type="Proteomes" id="UP000677515">
    <property type="component" value="Chromosome"/>
</dbReference>
<name>A0ABM7MW78_ERWRD</name>
<dbReference type="PANTHER" id="PTHR42673:SF4">
    <property type="entry name" value="MALEYLACETOACETATE ISOMERASE"/>
    <property type="match status" value="1"/>
</dbReference>
<feature type="domain" description="GST C-terminal" evidence="3">
    <location>
        <begin position="86"/>
        <end position="211"/>
    </location>
</feature>
<sequence length="211" mass="24390">MKLYSFHLSSASIRIRLSLEYKKLDYKLIEVDLSKGGHQTGGYHELNPQKLVPTLVDGDVTLTQSIAIIEYLEEKYPDRYPLIPESPEDRARVRSICQFIASEMQPLTNARVRLYMTSHHVTPQDIHAWCVHWIRSGLEILEAILVNESKKGRYCYGDKPTIADVFLASQLFLARRFISDFNHYPRIMYLDNIISQVPGFKKVLEQSYLGV</sequence>
<comment type="similarity">
    <text evidence="1">Belongs to the GST superfamily. Zeta family.</text>
</comment>
<dbReference type="InterPro" id="IPR040079">
    <property type="entry name" value="Glutathione_S-Trfase"/>
</dbReference>
<dbReference type="GO" id="GO:0016853">
    <property type="term" value="F:isomerase activity"/>
    <property type="evidence" value="ECO:0007669"/>
    <property type="project" value="UniProtKB-KW"/>
</dbReference>
<dbReference type="Pfam" id="PF02798">
    <property type="entry name" value="GST_N"/>
    <property type="match status" value="1"/>
</dbReference>